<dbReference type="InterPro" id="IPR001853">
    <property type="entry name" value="DSBA-like_thioredoxin_dom"/>
</dbReference>
<keyword evidence="3" id="KW-1185">Reference proteome</keyword>
<dbReference type="InterPro" id="IPR036249">
    <property type="entry name" value="Thioredoxin-like_sf"/>
</dbReference>
<dbReference type="Gene3D" id="3.40.30.10">
    <property type="entry name" value="Glutaredoxin"/>
    <property type="match status" value="1"/>
</dbReference>
<dbReference type="SUPFAM" id="SSF52833">
    <property type="entry name" value="Thioredoxin-like"/>
    <property type="match status" value="1"/>
</dbReference>
<reference evidence="2 3" key="1">
    <citation type="journal article" date="2013" name="Int. J. Syst. Evol. Microbiol.">
        <title>Comamonas guangdongensis sp. nov., isolated from subterranean forest sediment, and emended description of the genus Comamonas.</title>
        <authorList>
            <person name="Zhang J."/>
            <person name="Wang Y."/>
            <person name="Zhou S."/>
            <person name="Wu C."/>
            <person name="He J."/>
            <person name="Li F."/>
        </authorList>
    </citation>
    <scope>NUCLEOTIDE SEQUENCE [LARGE SCALE GENOMIC DNA]</scope>
    <source>
        <strain evidence="2 3">CCTCC AB2011133</strain>
    </source>
</reference>
<dbReference type="RefSeq" id="WP_369340589.1">
    <property type="nucleotide sequence ID" value="NZ_JBFYGN010000051.1"/>
</dbReference>
<gene>
    <name evidence="2" type="ORF">AB6724_21545</name>
</gene>
<protein>
    <submittedName>
        <fullName evidence="2">DsbA family protein</fullName>
    </submittedName>
</protein>
<name>A0ABV4A1F4_9BURK</name>
<feature type="domain" description="DSBA-like thioredoxin" evidence="1">
    <location>
        <begin position="13"/>
        <end position="175"/>
    </location>
</feature>
<organism evidence="2 3">
    <name type="scientific">Comamonas guangdongensis</name>
    <dbReference type="NCBI Taxonomy" id="510515"/>
    <lineage>
        <taxon>Bacteria</taxon>
        <taxon>Pseudomonadati</taxon>
        <taxon>Pseudomonadota</taxon>
        <taxon>Betaproteobacteria</taxon>
        <taxon>Burkholderiales</taxon>
        <taxon>Comamonadaceae</taxon>
        <taxon>Comamonas</taxon>
    </lineage>
</organism>
<evidence type="ECO:0000313" key="2">
    <source>
        <dbReference type="EMBL" id="MEX8195420.1"/>
    </source>
</evidence>
<sequence length="215" mass="23251">MSRDPSSDSLHTDFHLDLICPWCWIGLRNLRAAWTLLSERSPGLQLHLNWHADTLLPQIPEAGIAYQAFYEARLGGPEAVAARRAQVRAAAQQAGLALNFEAIAVFPNSRKACALVNLAQDRLPMPAMLDFVESVFAAYFQQGRDIGDTATLLKLAHAAGLPLTAAELLERTAQPATGHGGGVPHYVFKQRWPVTGAVPAADLLQLMTRAAASHA</sequence>
<comment type="caution">
    <text evidence="2">The sequence shown here is derived from an EMBL/GenBank/DDBJ whole genome shotgun (WGS) entry which is preliminary data.</text>
</comment>
<evidence type="ECO:0000313" key="3">
    <source>
        <dbReference type="Proteomes" id="UP001561046"/>
    </source>
</evidence>
<dbReference type="PANTHER" id="PTHR13887">
    <property type="entry name" value="GLUTATHIONE S-TRANSFERASE KAPPA"/>
    <property type="match status" value="1"/>
</dbReference>
<dbReference type="Proteomes" id="UP001561046">
    <property type="component" value="Unassembled WGS sequence"/>
</dbReference>
<evidence type="ECO:0000259" key="1">
    <source>
        <dbReference type="Pfam" id="PF01323"/>
    </source>
</evidence>
<dbReference type="Pfam" id="PF01323">
    <property type="entry name" value="DSBA"/>
    <property type="match status" value="1"/>
</dbReference>
<proteinExistence type="predicted"/>
<dbReference type="PANTHER" id="PTHR13887:SF41">
    <property type="entry name" value="THIOREDOXIN SUPERFAMILY PROTEIN"/>
    <property type="match status" value="1"/>
</dbReference>
<dbReference type="EMBL" id="JBFYGN010000051">
    <property type="protein sequence ID" value="MEX8195420.1"/>
    <property type="molecule type" value="Genomic_DNA"/>
</dbReference>
<accession>A0ABV4A1F4</accession>